<dbReference type="InterPro" id="IPR039013">
    <property type="entry name" value="YgiF"/>
</dbReference>
<sequence length="286" mass="33006">MENKNPAEIELKIMLNKSNIPFIKNWLNSLERFELIEHKSQLLANCYYDTPEQFFASKQMGLRVRAYNHQFEMTLKTQGEIVGGLHIRPEYNLALSKNDPDFLALVKKFNLPFENAKQIAESLQVMFSTDFIREIWLYKVGESEVEVALDQGLIKNQYGKEVICELEFEIKQGNLSDLLLLVDTMPQIDGMWLSGLSKAQRGYLSGQAVKFEQKIANAMQQENSYQLEQKLADFIRIGGENRAVLARFNQCTHQQFDSWQQAKEFVKSKGYFLANLVALKKRESAS</sequence>
<evidence type="ECO:0000313" key="3">
    <source>
        <dbReference type="Proteomes" id="UP000509660"/>
    </source>
</evidence>
<dbReference type="GO" id="GO:0050355">
    <property type="term" value="F:inorganic triphosphate phosphatase activity"/>
    <property type="evidence" value="ECO:0007669"/>
    <property type="project" value="InterPro"/>
</dbReference>
<protein>
    <submittedName>
        <fullName evidence="2">CYTH domain-containing protein</fullName>
    </submittedName>
</protein>
<accession>A0A7D5E2R3</accession>
<dbReference type="Gene3D" id="2.40.320.10">
    <property type="entry name" value="Hypothetical Protein Pfu-838710-001"/>
    <property type="match status" value="1"/>
</dbReference>
<feature type="domain" description="CYTH" evidence="1">
    <location>
        <begin position="6"/>
        <end position="209"/>
    </location>
</feature>
<dbReference type="SMART" id="SM01118">
    <property type="entry name" value="CYTH"/>
    <property type="match status" value="1"/>
</dbReference>
<reference evidence="2 3" key="1">
    <citation type="submission" date="2020-06" db="EMBL/GenBank/DDBJ databases">
        <title>Mannheimia pernigra sp. nov. isolated from bovine respiratory tract.</title>
        <authorList>
            <person name="Kuhnert P."/>
            <person name="Akarsu-Egger H."/>
        </authorList>
    </citation>
    <scope>NUCLEOTIDE SEQUENCE [LARGE SCALE GENOMIC DNA]</scope>
    <source>
        <strain evidence="2 3">BNO311</strain>
    </source>
</reference>
<evidence type="ECO:0000313" key="2">
    <source>
        <dbReference type="EMBL" id="QLB40528.1"/>
    </source>
</evidence>
<dbReference type="Proteomes" id="UP000509660">
    <property type="component" value="Chromosome"/>
</dbReference>
<proteinExistence type="predicted"/>
<evidence type="ECO:0000259" key="1">
    <source>
        <dbReference type="PROSITE" id="PS51707"/>
    </source>
</evidence>
<organism evidence="2 3">
    <name type="scientific">Mannheimia pernigra</name>
    <dbReference type="NCBI Taxonomy" id="111844"/>
    <lineage>
        <taxon>Bacteria</taxon>
        <taxon>Pseudomonadati</taxon>
        <taxon>Pseudomonadota</taxon>
        <taxon>Gammaproteobacteria</taxon>
        <taxon>Pasteurellales</taxon>
        <taxon>Pasteurellaceae</taxon>
        <taxon>Mannheimia</taxon>
    </lineage>
</organism>
<dbReference type="PROSITE" id="PS51707">
    <property type="entry name" value="CYTH"/>
    <property type="match status" value="1"/>
</dbReference>
<dbReference type="SUPFAM" id="SSF55154">
    <property type="entry name" value="CYTH-like phosphatases"/>
    <property type="match status" value="1"/>
</dbReference>
<dbReference type="InterPro" id="IPR023577">
    <property type="entry name" value="CYTH_domain"/>
</dbReference>
<gene>
    <name evidence="2" type="ORF">HV559_06395</name>
</gene>
<dbReference type="PANTHER" id="PTHR39569">
    <property type="entry name" value="INORGANIC TRIPHOSPHATASE"/>
    <property type="match status" value="1"/>
</dbReference>
<dbReference type="RefSeq" id="WP_176809875.1">
    <property type="nucleotide sequence ID" value="NZ_CP055306.1"/>
</dbReference>
<dbReference type="GO" id="GO:0046872">
    <property type="term" value="F:metal ion binding"/>
    <property type="evidence" value="ECO:0007669"/>
    <property type="project" value="TreeGrafter"/>
</dbReference>
<dbReference type="Pfam" id="PF01928">
    <property type="entry name" value="CYTH"/>
    <property type="match status" value="1"/>
</dbReference>
<dbReference type="AlphaFoldDB" id="A0A7D5E2R3"/>
<dbReference type="EMBL" id="CP055306">
    <property type="protein sequence ID" value="QLB40528.1"/>
    <property type="molecule type" value="Genomic_DNA"/>
</dbReference>
<keyword evidence="3" id="KW-1185">Reference proteome</keyword>
<dbReference type="InterPro" id="IPR033469">
    <property type="entry name" value="CYTH-like_dom_sf"/>
</dbReference>
<dbReference type="PANTHER" id="PTHR39569:SF1">
    <property type="entry name" value="INORGANIC TRIPHOSPHATASE"/>
    <property type="match status" value="1"/>
</dbReference>
<dbReference type="CDD" id="cd07756">
    <property type="entry name" value="CYTH-like_Pase_CHAD"/>
    <property type="match status" value="1"/>
</dbReference>
<name>A0A7D5E2R3_9PAST</name>